<evidence type="ECO:0000256" key="6">
    <source>
        <dbReference type="RuleBase" id="RU368020"/>
    </source>
</evidence>
<name>A0A2M8KES3_9BACT</name>
<dbReference type="PANTHER" id="PTHR36923:SF3">
    <property type="entry name" value="FERREDOXIN"/>
    <property type="match status" value="1"/>
</dbReference>
<dbReference type="InterPro" id="IPR017896">
    <property type="entry name" value="4Fe4S_Fe-S-bd"/>
</dbReference>
<dbReference type="SUPFAM" id="SSF54862">
    <property type="entry name" value="4Fe-4S ferredoxins"/>
    <property type="match status" value="1"/>
</dbReference>
<gene>
    <name evidence="8" type="ORF">COU81_00700</name>
</gene>
<accession>A0A2M8KES3</accession>
<dbReference type="EMBL" id="PFDW01000015">
    <property type="protein sequence ID" value="PJE58422.1"/>
    <property type="molecule type" value="Genomic_DNA"/>
</dbReference>
<evidence type="ECO:0000256" key="4">
    <source>
        <dbReference type="ARBA" id="ARBA00023004"/>
    </source>
</evidence>
<dbReference type="InterPro" id="IPR051269">
    <property type="entry name" value="Fe-S_cluster_ET"/>
</dbReference>
<dbReference type="Proteomes" id="UP000231450">
    <property type="component" value="Unassembled WGS sequence"/>
</dbReference>
<dbReference type="PROSITE" id="PS51379">
    <property type="entry name" value="4FE4S_FER_2"/>
    <property type="match status" value="1"/>
</dbReference>
<dbReference type="PROSITE" id="PS00198">
    <property type="entry name" value="4FE4S_FER_1"/>
    <property type="match status" value="1"/>
</dbReference>
<keyword evidence="2 6" id="KW-0479">Metal-binding</keyword>
<dbReference type="PANTHER" id="PTHR36923">
    <property type="entry name" value="FERREDOXIN"/>
    <property type="match status" value="1"/>
</dbReference>
<dbReference type="PRINTS" id="PR00352">
    <property type="entry name" value="3FE4SFRDOXIN"/>
</dbReference>
<dbReference type="GO" id="GO:0051536">
    <property type="term" value="F:iron-sulfur cluster binding"/>
    <property type="evidence" value="ECO:0007669"/>
    <property type="project" value="UniProtKB-KW"/>
</dbReference>
<dbReference type="InterPro" id="IPR001080">
    <property type="entry name" value="3Fe4S_ferredoxin"/>
</dbReference>
<evidence type="ECO:0000259" key="7">
    <source>
        <dbReference type="PROSITE" id="PS51379"/>
    </source>
</evidence>
<proteinExistence type="predicted"/>
<dbReference type="Pfam" id="PF13370">
    <property type="entry name" value="Fer4_13"/>
    <property type="match status" value="1"/>
</dbReference>
<evidence type="ECO:0000256" key="5">
    <source>
        <dbReference type="ARBA" id="ARBA00023014"/>
    </source>
</evidence>
<protein>
    <recommendedName>
        <fullName evidence="6">Ferredoxin</fullName>
    </recommendedName>
</protein>
<organism evidence="8 9">
    <name type="scientific">Candidatus Portnoybacteria bacterium CG10_big_fil_rev_8_21_14_0_10_36_7</name>
    <dbReference type="NCBI Taxonomy" id="1974812"/>
    <lineage>
        <taxon>Bacteria</taxon>
        <taxon>Candidatus Portnoyibacteriota</taxon>
    </lineage>
</organism>
<keyword evidence="5 6" id="KW-0411">Iron-sulfur</keyword>
<dbReference type="Gene3D" id="3.30.70.20">
    <property type="match status" value="1"/>
</dbReference>
<evidence type="ECO:0000256" key="2">
    <source>
        <dbReference type="ARBA" id="ARBA00022723"/>
    </source>
</evidence>
<keyword evidence="4 6" id="KW-0408">Iron</keyword>
<keyword evidence="3 6" id="KW-0249">Electron transport</keyword>
<comment type="function">
    <text evidence="6">Ferredoxins are iron-sulfur proteins that transfer electrons in a wide variety of metabolic reactions.</text>
</comment>
<keyword evidence="1 6" id="KW-0813">Transport</keyword>
<evidence type="ECO:0000313" key="9">
    <source>
        <dbReference type="Proteomes" id="UP000231450"/>
    </source>
</evidence>
<evidence type="ECO:0000256" key="1">
    <source>
        <dbReference type="ARBA" id="ARBA00022448"/>
    </source>
</evidence>
<comment type="caution">
    <text evidence="8">The sequence shown here is derived from an EMBL/GenBank/DDBJ whole genome shotgun (WGS) entry which is preliminary data.</text>
</comment>
<dbReference type="InterPro" id="IPR017900">
    <property type="entry name" value="4Fe4S_Fe_S_CS"/>
</dbReference>
<dbReference type="GO" id="GO:0005506">
    <property type="term" value="F:iron ion binding"/>
    <property type="evidence" value="ECO:0007669"/>
    <property type="project" value="UniProtKB-UniRule"/>
</dbReference>
<sequence>MKIRHEKSKCIGCGSCAAVCPDFFEMEEGEVFLATLKKHTINSAGEEELIIESVDPSVQEAIDVCPVQIIHLENGD</sequence>
<reference evidence="9" key="1">
    <citation type="submission" date="2017-09" db="EMBL/GenBank/DDBJ databases">
        <title>Depth-based differentiation of microbial function through sediment-hosted aquifers and enrichment of novel symbionts in the deep terrestrial subsurface.</title>
        <authorList>
            <person name="Probst A.J."/>
            <person name="Ladd B."/>
            <person name="Jarett J.K."/>
            <person name="Geller-Mcgrath D.E."/>
            <person name="Sieber C.M.K."/>
            <person name="Emerson J.B."/>
            <person name="Anantharaman K."/>
            <person name="Thomas B.C."/>
            <person name="Malmstrom R."/>
            <person name="Stieglmeier M."/>
            <person name="Klingl A."/>
            <person name="Woyke T."/>
            <person name="Ryan C.M."/>
            <person name="Banfield J.F."/>
        </authorList>
    </citation>
    <scope>NUCLEOTIDE SEQUENCE [LARGE SCALE GENOMIC DNA]</scope>
</reference>
<feature type="domain" description="4Fe-4S ferredoxin-type" evidence="7">
    <location>
        <begin position="1"/>
        <end position="29"/>
    </location>
</feature>
<dbReference type="GO" id="GO:0009055">
    <property type="term" value="F:electron transfer activity"/>
    <property type="evidence" value="ECO:0007669"/>
    <property type="project" value="UniProtKB-UniRule"/>
</dbReference>
<evidence type="ECO:0000256" key="3">
    <source>
        <dbReference type="ARBA" id="ARBA00022982"/>
    </source>
</evidence>
<dbReference type="AlphaFoldDB" id="A0A2M8KES3"/>
<evidence type="ECO:0000313" key="8">
    <source>
        <dbReference type="EMBL" id="PJE58422.1"/>
    </source>
</evidence>